<evidence type="ECO:0000313" key="1">
    <source>
        <dbReference type="EMBL" id="MFC3154519.1"/>
    </source>
</evidence>
<sequence>MKRHGLQIGIERIDNDFFLSLKVSGKLTHEDYQKITPLLDNALEGLEDPELVAYVDIRELEGWELRAAWDDFILGAKHRKAFKRVAIVGDQRWADVAGKVGSWFIAGEMEDFDDPAKALAWLSQDRD</sequence>
<organism evidence="1 2">
    <name type="scientific">Gilvimarinus japonicus</name>
    <dbReference type="NCBI Taxonomy" id="1796469"/>
    <lineage>
        <taxon>Bacteria</taxon>
        <taxon>Pseudomonadati</taxon>
        <taxon>Pseudomonadota</taxon>
        <taxon>Gammaproteobacteria</taxon>
        <taxon>Cellvibrionales</taxon>
        <taxon>Cellvibrionaceae</taxon>
        <taxon>Gilvimarinus</taxon>
    </lineage>
</organism>
<dbReference type="Gene3D" id="3.40.50.10600">
    <property type="entry name" value="SpoIIaa-like domains"/>
    <property type="match status" value="1"/>
</dbReference>
<accession>A0ABV7HL19</accession>
<dbReference type="InterPro" id="IPR038396">
    <property type="entry name" value="SpoIIAA-like_sf"/>
</dbReference>
<gene>
    <name evidence="1" type="ORF">ACFOEB_04825</name>
</gene>
<dbReference type="RefSeq" id="WP_382414808.1">
    <property type="nucleotide sequence ID" value="NZ_AP031500.1"/>
</dbReference>
<proteinExistence type="predicted"/>
<protein>
    <submittedName>
        <fullName evidence="1">STAS/SEC14 domain-containing protein</fullName>
    </submittedName>
</protein>
<dbReference type="SUPFAM" id="SSF52091">
    <property type="entry name" value="SpoIIaa-like"/>
    <property type="match status" value="1"/>
</dbReference>
<dbReference type="InterPro" id="IPR021866">
    <property type="entry name" value="SpoIIAA-like"/>
</dbReference>
<comment type="caution">
    <text evidence="1">The sequence shown here is derived from an EMBL/GenBank/DDBJ whole genome shotgun (WGS) entry which is preliminary data.</text>
</comment>
<dbReference type="Proteomes" id="UP001595548">
    <property type="component" value="Unassembled WGS sequence"/>
</dbReference>
<dbReference type="Pfam" id="PF11964">
    <property type="entry name" value="SpoIIAA-like"/>
    <property type="match status" value="1"/>
</dbReference>
<dbReference type="EMBL" id="JBHRTL010000004">
    <property type="protein sequence ID" value="MFC3154519.1"/>
    <property type="molecule type" value="Genomic_DNA"/>
</dbReference>
<reference evidence="2" key="1">
    <citation type="journal article" date="2019" name="Int. J. Syst. Evol. Microbiol.">
        <title>The Global Catalogue of Microorganisms (GCM) 10K type strain sequencing project: providing services to taxonomists for standard genome sequencing and annotation.</title>
        <authorList>
            <consortium name="The Broad Institute Genomics Platform"/>
            <consortium name="The Broad Institute Genome Sequencing Center for Infectious Disease"/>
            <person name="Wu L."/>
            <person name="Ma J."/>
        </authorList>
    </citation>
    <scope>NUCLEOTIDE SEQUENCE [LARGE SCALE GENOMIC DNA]</scope>
    <source>
        <strain evidence="2">KCTC 52141</strain>
    </source>
</reference>
<keyword evidence="2" id="KW-1185">Reference proteome</keyword>
<name>A0ABV7HL19_9GAMM</name>
<dbReference type="InterPro" id="IPR036513">
    <property type="entry name" value="STAS_dom_sf"/>
</dbReference>
<evidence type="ECO:0000313" key="2">
    <source>
        <dbReference type="Proteomes" id="UP001595548"/>
    </source>
</evidence>